<evidence type="ECO:0000313" key="2">
    <source>
        <dbReference type="Proteomes" id="UP001164539"/>
    </source>
</evidence>
<sequence length="509" mass="57566">MELVLSSFPMLVTFLLLVFMVLKLGKKFKGSERSLNLPPGPWKLPIIGNLHQLVGSLPHHQLRNLANMYGPLMYLQIGEIPTIVVSSAESAKEVLKTHDIIFCSRVQTLTGKVITYNSSGMAFVPYGDQWRQLRKLCVMEVLSAKKVQSFRSTREQEVSNLISWIASKSGSVINLTEKLFSLSYDITSKAAFGNKCTDREIFISIMEEVMQLLVGANVADLFPSTRFLQSITGIKSRLQKIHKQADKIISSIIDEHKKHKERLQTGKDEDIVDVLLSVQERADIEFPITTDNIKAIITEVFGAGSETTATTLDWALCEMMKNPRVLKRAQDEVREVFNKKGKVDETGIAEMQFLKLVIKETMRLHTPAPLLFPRECRESCKIDGFDIPAKATVIVNAWAIARDPKYWSEPESFMPERFLDCSIDFKGLDFEYIPFGSGRRICPGIPFAIANIELLLAMLLYHFDWKLPSGMKHEDLEMTEVFGAIVRRKYDLRIIPIPYCPSLVAGSLD</sequence>
<organism evidence="1 2">
    <name type="scientific">Melia azedarach</name>
    <name type="common">Chinaberry tree</name>
    <dbReference type="NCBI Taxonomy" id="155640"/>
    <lineage>
        <taxon>Eukaryota</taxon>
        <taxon>Viridiplantae</taxon>
        <taxon>Streptophyta</taxon>
        <taxon>Embryophyta</taxon>
        <taxon>Tracheophyta</taxon>
        <taxon>Spermatophyta</taxon>
        <taxon>Magnoliopsida</taxon>
        <taxon>eudicotyledons</taxon>
        <taxon>Gunneridae</taxon>
        <taxon>Pentapetalae</taxon>
        <taxon>rosids</taxon>
        <taxon>malvids</taxon>
        <taxon>Sapindales</taxon>
        <taxon>Meliaceae</taxon>
        <taxon>Melia</taxon>
    </lineage>
</organism>
<name>A0ACC1YMH8_MELAZ</name>
<evidence type="ECO:0000313" key="1">
    <source>
        <dbReference type="EMBL" id="KAJ4724621.1"/>
    </source>
</evidence>
<keyword evidence="2" id="KW-1185">Reference proteome</keyword>
<gene>
    <name evidence="1" type="ORF">OWV82_003589</name>
</gene>
<comment type="caution">
    <text evidence="1">The sequence shown here is derived from an EMBL/GenBank/DDBJ whole genome shotgun (WGS) entry which is preliminary data.</text>
</comment>
<dbReference type="Proteomes" id="UP001164539">
    <property type="component" value="Chromosome 2"/>
</dbReference>
<reference evidence="1 2" key="1">
    <citation type="journal article" date="2023" name="Science">
        <title>Complex scaffold remodeling in plant triterpene biosynthesis.</title>
        <authorList>
            <person name="De La Pena R."/>
            <person name="Hodgson H."/>
            <person name="Liu J.C."/>
            <person name="Stephenson M.J."/>
            <person name="Martin A.C."/>
            <person name="Owen C."/>
            <person name="Harkess A."/>
            <person name="Leebens-Mack J."/>
            <person name="Jimenez L.E."/>
            <person name="Osbourn A."/>
            <person name="Sattely E.S."/>
        </authorList>
    </citation>
    <scope>NUCLEOTIDE SEQUENCE [LARGE SCALE GENOMIC DNA]</scope>
    <source>
        <strain evidence="2">cv. JPN11</strain>
        <tissue evidence="1">Leaf</tissue>
    </source>
</reference>
<accession>A0ACC1YMH8</accession>
<dbReference type="EMBL" id="CM051395">
    <property type="protein sequence ID" value="KAJ4724621.1"/>
    <property type="molecule type" value="Genomic_DNA"/>
</dbReference>
<proteinExistence type="predicted"/>
<protein>
    <submittedName>
        <fullName evidence="1">Cytochrome P450</fullName>
    </submittedName>
</protein>